<comment type="caution">
    <text evidence="1">The sequence shown here is derived from an EMBL/GenBank/DDBJ whole genome shotgun (WGS) entry which is preliminary data.</text>
</comment>
<protein>
    <submittedName>
        <fullName evidence="1">Uncharacterized protein</fullName>
    </submittedName>
</protein>
<dbReference type="EMBL" id="BAAAUG010000279">
    <property type="protein sequence ID" value="GAA3155551.1"/>
    <property type="molecule type" value="Genomic_DNA"/>
</dbReference>
<organism evidence="1 2">
    <name type="scientific">Streptomyces rectiviolaceus</name>
    <dbReference type="NCBI Taxonomy" id="332591"/>
    <lineage>
        <taxon>Bacteria</taxon>
        <taxon>Bacillati</taxon>
        <taxon>Actinomycetota</taxon>
        <taxon>Actinomycetes</taxon>
        <taxon>Kitasatosporales</taxon>
        <taxon>Streptomycetaceae</taxon>
        <taxon>Streptomyces</taxon>
    </lineage>
</organism>
<reference evidence="2" key="1">
    <citation type="journal article" date="2019" name="Int. J. Syst. Evol. Microbiol.">
        <title>The Global Catalogue of Microorganisms (GCM) 10K type strain sequencing project: providing services to taxonomists for standard genome sequencing and annotation.</title>
        <authorList>
            <consortium name="The Broad Institute Genomics Platform"/>
            <consortium name="The Broad Institute Genome Sequencing Center for Infectious Disease"/>
            <person name="Wu L."/>
            <person name="Ma J."/>
        </authorList>
    </citation>
    <scope>NUCLEOTIDE SEQUENCE [LARGE SCALE GENOMIC DNA]</scope>
    <source>
        <strain evidence="2">JCM 9092</strain>
    </source>
</reference>
<name>A0ABP6NSD0_9ACTN</name>
<evidence type="ECO:0000313" key="1">
    <source>
        <dbReference type="EMBL" id="GAA3155551.1"/>
    </source>
</evidence>
<keyword evidence="2" id="KW-1185">Reference proteome</keyword>
<gene>
    <name evidence="1" type="ORF">GCM10010449_85050</name>
</gene>
<accession>A0ABP6NSD0</accession>
<proteinExistence type="predicted"/>
<dbReference type="Proteomes" id="UP001501637">
    <property type="component" value="Unassembled WGS sequence"/>
</dbReference>
<dbReference type="RefSeq" id="WP_344531110.1">
    <property type="nucleotide sequence ID" value="NZ_BAAAUG010000279.1"/>
</dbReference>
<evidence type="ECO:0000313" key="2">
    <source>
        <dbReference type="Proteomes" id="UP001501637"/>
    </source>
</evidence>
<sequence length="207" mass="22097">MTTTHVRGARAVLDRLLTLEPTAAALVRTRNRLASGGHFTKGLVDAVGQVHHRAPGRWPVHQVAAFLDIHAAIGAGRYAMVQVGVDTMPRPDAERAANAAALVDLPEPFTAQLDQDQNAADEDGMVEWSEAIVVTRSTGVPYTAGCAVPESLTIPTAVQPMQIPLEVGTTLPSRTLLHLEEDGGVARWAYGSTDLYVLLNLQHALVS</sequence>